<dbReference type="EMBL" id="PQWO01000008">
    <property type="protein sequence ID" value="PZD72765.1"/>
    <property type="molecule type" value="Genomic_DNA"/>
</dbReference>
<proteinExistence type="predicted"/>
<dbReference type="InterPro" id="IPR011042">
    <property type="entry name" value="6-blade_b-propeller_TolB-like"/>
</dbReference>
<evidence type="ECO:0000313" key="2">
    <source>
        <dbReference type="Proteomes" id="UP000248857"/>
    </source>
</evidence>
<keyword evidence="2" id="KW-1185">Reference proteome</keyword>
<dbReference type="RefSeq" id="WP_110986633.1">
    <property type="nucleotide sequence ID" value="NZ_CAWNWM010000008.1"/>
</dbReference>
<gene>
    <name evidence="1" type="ORF">C1752_03177</name>
</gene>
<name>A0A2W1JMV0_9CYAN</name>
<accession>A0A2W1JMV0</accession>
<reference evidence="1 2" key="1">
    <citation type="journal article" date="2018" name="Sci. Rep.">
        <title>A novel species of the marine cyanobacterium Acaryochloris with a unique pigment content and lifestyle.</title>
        <authorList>
            <person name="Partensky F."/>
            <person name="Six C."/>
            <person name="Ratin M."/>
            <person name="Garczarek L."/>
            <person name="Vaulot D."/>
            <person name="Probert I."/>
            <person name="Calteau A."/>
            <person name="Gourvil P."/>
            <person name="Marie D."/>
            <person name="Grebert T."/>
            <person name="Bouchier C."/>
            <person name="Le Panse S."/>
            <person name="Gachenot M."/>
            <person name="Rodriguez F."/>
            <person name="Garrido J.L."/>
        </authorList>
    </citation>
    <scope>NUCLEOTIDE SEQUENCE [LARGE SCALE GENOMIC DNA]</scope>
    <source>
        <strain evidence="1 2">RCC1774</strain>
    </source>
</reference>
<comment type="caution">
    <text evidence="1">The sequence shown here is derived from an EMBL/GenBank/DDBJ whole genome shotgun (WGS) entry which is preliminary data.</text>
</comment>
<dbReference type="AlphaFoldDB" id="A0A2W1JMV0"/>
<sequence length="397" mass="44241">MSLTIAYLAGGKLHLKQGQNPARTVDSAFAKTVQDRISSTQRRNAWKTQQTQNPMADILPAHLFPQDQAGEAKPPVTFKAVSPCDAGKVLYTLATEEMAGIFSFDPVSDRESRLFHSADFAVQDLSFHPEHQEVACALLQQDSSAHIATMSIEGIRPKQTTEGDSIDLAPRWIPGTGKALVYQSAGIARDRNGYLVDQSPYTIEKLDFAQGDISTLVADPKYDFLLPQVVADGTMYYIRRPYQPRRRRISPLDTLRDIVLMPFRFIRAIYEWLNMFTKFYAGKPLLKSGKPQIQANNQLVLWGKRIDPAEMAKENERFGDKDSPALVPRSWQLMRQLPGEDPQVIGKGVLSYDVGADKSLVYTNGSAIYTVAPGGVAKRLLKMPLIEQVIIIDDTKA</sequence>
<dbReference type="Proteomes" id="UP000248857">
    <property type="component" value="Unassembled WGS sequence"/>
</dbReference>
<dbReference type="SUPFAM" id="SSF82171">
    <property type="entry name" value="DPP6 N-terminal domain-like"/>
    <property type="match status" value="1"/>
</dbReference>
<dbReference type="OrthoDB" id="8879187at2"/>
<evidence type="ECO:0000313" key="1">
    <source>
        <dbReference type="EMBL" id="PZD72765.1"/>
    </source>
</evidence>
<protein>
    <submittedName>
        <fullName evidence="1">Uncharacterized protein</fullName>
    </submittedName>
</protein>
<organism evidence="1 2">
    <name type="scientific">Acaryochloris thomasi RCC1774</name>
    <dbReference type="NCBI Taxonomy" id="1764569"/>
    <lineage>
        <taxon>Bacteria</taxon>
        <taxon>Bacillati</taxon>
        <taxon>Cyanobacteriota</taxon>
        <taxon>Cyanophyceae</taxon>
        <taxon>Acaryochloridales</taxon>
        <taxon>Acaryochloridaceae</taxon>
        <taxon>Acaryochloris</taxon>
        <taxon>Acaryochloris thomasi</taxon>
    </lineage>
</organism>
<dbReference type="Gene3D" id="2.120.10.30">
    <property type="entry name" value="TolB, C-terminal domain"/>
    <property type="match status" value="1"/>
</dbReference>